<accession>A0A1F8ESZ2</accession>
<dbReference type="InterPro" id="IPR020568">
    <property type="entry name" value="Ribosomal_Su5_D2-typ_SF"/>
</dbReference>
<dbReference type="SUPFAM" id="SSF54768">
    <property type="entry name" value="dsRNA-binding domain-like"/>
    <property type="match status" value="1"/>
</dbReference>
<dbReference type="FunFam" id="3.30.230.10:FF:000002">
    <property type="entry name" value="30S ribosomal protein S5"/>
    <property type="match status" value="1"/>
</dbReference>
<comment type="similarity">
    <text evidence="1 7">Belongs to the universal ribosomal protein uS5 family.</text>
</comment>
<dbReference type="GO" id="GO:1990904">
    <property type="term" value="C:ribonucleoprotein complex"/>
    <property type="evidence" value="ECO:0007669"/>
    <property type="project" value="UniProtKB-UniRule"/>
</dbReference>
<evidence type="ECO:0000313" key="9">
    <source>
        <dbReference type="EMBL" id="OGN03995.1"/>
    </source>
</evidence>
<dbReference type="STRING" id="1802669.A2746_00360"/>
<proteinExistence type="inferred from homology"/>
<name>A0A1F8ESZ2_9BACT</name>
<dbReference type="EMBL" id="MGJJ01000030">
    <property type="protein sequence ID" value="OGN03995.1"/>
    <property type="molecule type" value="Genomic_DNA"/>
</dbReference>
<evidence type="ECO:0000256" key="3">
    <source>
        <dbReference type="ARBA" id="ARBA00023274"/>
    </source>
</evidence>
<dbReference type="GO" id="GO:0003735">
    <property type="term" value="F:structural constituent of ribosome"/>
    <property type="evidence" value="ECO:0007669"/>
    <property type="project" value="UniProtKB-UniRule"/>
</dbReference>
<comment type="caution">
    <text evidence="9">The sequence shown here is derived from an EMBL/GenBank/DDBJ whole genome shotgun (WGS) entry which is preliminary data.</text>
</comment>
<dbReference type="AlphaFoldDB" id="A0A1F8ESZ2"/>
<dbReference type="PANTHER" id="PTHR48277">
    <property type="entry name" value="MITOCHONDRIAL RIBOSOMAL PROTEIN S5"/>
    <property type="match status" value="1"/>
</dbReference>
<evidence type="ECO:0000256" key="6">
    <source>
        <dbReference type="PROSITE-ProRule" id="PRU00268"/>
    </source>
</evidence>
<dbReference type="PANTHER" id="PTHR48277:SF1">
    <property type="entry name" value="MITOCHONDRIAL RIBOSOMAL PROTEIN S5"/>
    <property type="match status" value="1"/>
</dbReference>
<dbReference type="Pfam" id="PF00333">
    <property type="entry name" value="Ribosomal_S5"/>
    <property type="match status" value="1"/>
</dbReference>
<protein>
    <recommendedName>
        <fullName evidence="4">Small ribosomal subunit protein uS5</fullName>
    </recommendedName>
    <alternativeName>
        <fullName evidence="5">30S ribosomal protein S5</fullName>
    </alternativeName>
</protein>
<evidence type="ECO:0000256" key="7">
    <source>
        <dbReference type="RuleBase" id="RU003823"/>
    </source>
</evidence>
<reference evidence="9 10" key="1">
    <citation type="journal article" date="2016" name="Nat. Commun.">
        <title>Thousands of microbial genomes shed light on interconnected biogeochemical processes in an aquifer system.</title>
        <authorList>
            <person name="Anantharaman K."/>
            <person name="Brown C.T."/>
            <person name="Hug L.A."/>
            <person name="Sharon I."/>
            <person name="Castelle C.J."/>
            <person name="Probst A.J."/>
            <person name="Thomas B.C."/>
            <person name="Singh A."/>
            <person name="Wilkins M.J."/>
            <person name="Karaoz U."/>
            <person name="Brodie E.L."/>
            <person name="Williams K.H."/>
            <person name="Hubbard S.S."/>
            <person name="Banfield J.F."/>
        </authorList>
    </citation>
    <scope>NUCLEOTIDE SEQUENCE [LARGE SCALE GENOMIC DNA]</scope>
</reference>
<dbReference type="GO" id="GO:0005737">
    <property type="term" value="C:cytoplasm"/>
    <property type="evidence" value="ECO:0007669"/>
    <property type="project" value="UniProtKB-ARBA"/>
</dbReference>
<dbReference type="PROSITE" id="PS50881">
    <property type="entry name" value="S5_DSRBD"/>
    <property type="match status" value="1"/>
</dbReference>
<evidence type="ECO:0000256" key="1">
    <source>
        <dbReference type="ARBA" id="ARBA00008945"/>
    </source>
</evidence>
<keyword evidence="3 6" id="KW-0687">Ribonucleoprotein</keyword>
<dbReference type="Proteomes" id="UP000177419">
    <property type="component" value="Unassembled WGS sequence"/>
</dbReference>
<sequence length="166" mass="17856">MRGRGRRGFGPDSNKKSEYEQSVLDIARVARVTKGGKRFSFRATVVIGNGKSKVGVGIAQGRDVAQSIQKAFNDAKKHLITVEITQDGTIAHQVEAKYASVKVLLKPARGGVKAGGAVRMVAKLAGITSLTGKLLRRTNNKLNIARATLEALKKIKTRINTNHPGK</sequence>
<evidence type="ECO:0000256" key="5">
    <source>
        <dbReference type="ARBA" id="ARBA00035519"/>
    </source>
</evidence>
<dbReference type="Gene3D" id="3.30.230.10">
    <property type="match status" value="1"/>
</dbReference>
<dbReference type="Gene3D" id="3.30.160.20">
    <property type="match status" value="1"/>
</dbReference>
<dbReference type="GO" id="GO:0003723">
    <property type="term" value="F:RNA binding"/>
    <property type="evidence" value="ECO:0007669"/>
    <property type="project" value="InterPro"/>
</dbReference>
<dbReference type="InterPro" id="IPR000851">
    <property type="entry name" value="Ribosomal_uS5"/>
</dbReference>
<evidence type="ECO:0000259" key="8">
    <source>
        <dbReference type="PROSITE" id="PS50881"/>
    </source>
</evidence>
<organism evidence="9 10">
    <name type="scientific">Candidatus Yanofskybacteria bacterium RIFCSPHIGHO2_01_FULL_44_22</name>
    <dbReference type="NCBI Taxonomy" id="1802669"/>
    <lineage>
        <taxon>Bacteria</taxon>
        <taxon>Candidatus Yanofskyibacteriota</taxon>
    </lineage>
</organism>
<dbReference type="InterPro" id="IPR005324">
    <property type="entry name" value="Ribosomal_uS5_C"/>
</dbReference>
<dbReference type="Pfam" id="PF03719">
    <property type="entry name" value="Ribosomal_S5_C"/>
    <property type="match status" value="1"/>
</dbReference>
<gene>
    <name evidence="9" type="ORF">A2746_00360</name>
</gene>
<evidence type="ECO:0000256" key="4">
    <source>
        <dbReference type="ARBA" id="ARBA00035255"/>
    </source>
</evidence>
<evidence type="ECO:0000313" key="10">
    <source>
        <dbReference type="Proteomes" id="UP000177419"/>
    </source>
</evidence>
<evidence type="ECO:0000256" key="2">
    <source>
        <dbReference type="ARBA" id="ARBA00022980"/>
    </source>
</evidence>
<dbReference type="GO" id="GO:0006412">
    <property type="term" value="P:translation"/>
    <property type="evidence" value="ECO:0007669"/>
    <property type="project" value="InterPro"/>
</dbReference>
<dbReference type="InterPro" id="IPR014721">
    <property type="entry name" value="Ribsml_uS5_D2-typ_fold_subgr"/>
</dbReference>
<keyword evidence="2 6" id="KW-0689">Ribosomal protein</keyword>
<dbReference type="InterPro" id="IPR013810">
    <property type="entry name" value="Ribosomal_uS5_N"/>
</dbReference>
<feature type="domain" description="S5 DRBM" evidence="8">
    <location>
        <begin position="19"/>
        <end position="82"/>
    </location>
</feature>
<dbReference type="GO" id="GO:0005840">
    <property type="term" value="C:ribosome"/>
    <property type="evidence" value="ECO:0007669"/>
    <property type="project" value="UniProtKB-KW"/>
</dbReference>
<dbReference type="SUPFAM" id="SSF54211">
    <property type="entry name" value="Ribosomal protein S5 domain 2-like"/>
    <property type="match status" value="1"/>
</dbReference>